<evidence type="ECO:0000313" key="2">
    <source>
        <dbReference type="EMBL" id="VDM13189.1"/>
    </source>
</evidence>
<evidence type="ECO:0000313" key="3">
    <source>
        <dbReference type="Proteomes" id="UP000270924"/>
    </source>
</evidence>
<feature type="chain" id="PRO_5018180417" evidence="1">
    <location>
        <begin position="21"/>
        <end position="72"/>
    </location>
</feature>
<organism evidence="2 3">
    <name type="scientific">Wuchereria bancrofti</name>
    <dbReference type="NCBI Taxonomy" id="6293"/>
    <lineage>
        <taxon>Eukaryota</taxon>
        <taxon>Metazoa</taxon>
        <taxon>Ecdysozoa</taxon>
        <taxon>Nematoda</taxon>
        <taxon>Chromadorea</taxon>
        <taxon>Rhabditida</taxon>
        <taxon>Spirurina</taxon>
        <taxon>Spiruromorpha</taxon>
        <taxon>Filarioidea</taxon>
        <taxon>Onchocercidae</taxon>
        <taxon>Wuchereria</taxon>
    </lineage>
</organism>
<feature type="signal peptide" evidence="1">
    <location>
        <begin position="1"/>
        <end position="20"/>
    </location>
</feature>
<gene>
    <name evidence="2" type="ORF">WBA_LOCUS6575</name>
</gene>
<dbReference type="AlphaFoldDB" id="A0A3P7EAY8"/>
<evidence type="ECO:0000256" key="1">
    <source>
        <dbReference type="SAM" id="SignalP"/>
    </source>
</evidence>
<dbReference type="Proteomes" id="UP000270924">
    <property type="component" value="Unassembled WGS sequence"/>
</dbReference>
<reference evidence="2 3" key="1">
    <citation type="submission" date="2018-11" db="EMBL/GenBank/DDBJ databases">
        <authorList>
            <consortium name="Pathogen Informatics"/>
        </authorList>
    </citation>
    <scope>NUCLEOTIDE SEQUENCE [LARGE SCALE GENOMIC DNA]</scope>
</reference>
<dbReference type="EMBL" id="UYWW01003993">
    <property type="protein sequence ID" value="VDM13189.1"/>
    <property type="molecule type" value="Genomic_DNA"/>
</dbReference>
<protein>
    <submittedName>
        <fullName evidence="2">Uncharacterized protein</fullName>
    </submittedName>
</protein>
<name>A0A3P7EAY8_WUCBA</name>
<sequence length="72" mass="8308">MLGVFTTLLLFHVNMRYYLCQVDKGWIVVAIPGCQLDNIWNELQSGIGRLTSDPYLEAWRSLSGSWFEDLEP</sequence>
<accession>A0A3P7EAY8</accession>
<proteinExistence type="predicted"/>
<keyword evidence="1" id="KW-0732">Signal</keyword>
<keyword evidence="3" id="KW-1185">Reference proteome</keyword>
<dbReference type="InParanoid" id="A0A3P7EAY8"/>